<gene>
    <name evidence="1" type="ORF">PPGU16_54660</name>
</gene>
<dbReference type="AlphaFoldDB" id="A0A7I8BVM2"/>
<dbReference type="KEGG" id="plad:PPGU16_54660"/>
<keyword evidence="2" id="KW-1185">Reference proteome</keyword>
<dbReference type="EMBL" id="AP023175">
    <property type="protein sequence ID" value="BCF92399.1"/>
    <property type="molecule type" value="Genomic_DNA"/>
</dbReference>
<sequence length="230" mass="26627">MQWRFAERVAAVSGMPLERALLDYTNFYIRFGLGREFDPKDAVWQMYIDGLRNALEPAEWTWRFYLTCEPVPPPSLLATFGCFSFSDAGDDSIRLHFANAESIDCSPLSHERVGARRAELRALFDHVRQTRPAMQRVLGTSWLYNLPAYRRLFPAAYVETARELASRFQNMPLWGQFLDRHGNVRADMQTWFLERIARQAGMADLKQCFPFRALAVDAPMAVFDGFYHAR</sequence>
<name>A0A7I8BVM2_9BURK</name>
<evidence type="ECO:0000313" key="1">
    <source>
        <dbReference type="EMBL" id="BCF92399.1"/>
    </source>
</evidence>
<organism evidence="1 2">
    <name type="scientific">Paraburkholderia largidicola</name>
    <dbReference type="NCBI Taxonomy" id="3014751"/>
    <lineage>
        <taxon>Bacteria</taxon>
        <taxon>Pseudomonadati</taxon>
        <taxon>Pseudomonadota</taxon>
        <taxon>Betaproteobacteria</taxon>
        <taxon>Burkholderiales</taxon>
        <taxon>Burkholderiaceae</taxon>
        <taxon>Paraburkholderia</taxon>
    </lineage>
</organism>
<proteinExistence type="predicted"/>
<dbReference type="Proteomes" id="UP000510888">
    <property type="component" value="Chromosome 2"/>
</dbReference>
<evidence type="ECO:0000313" key="2">
    <source>
        <dbReference type="Proteomes" id="UP000510888"/>
    </source>
</evidence>
<reference evidence="1 2" key="1">
    <citation type="journal article" date="2020" name="Genes (Basel)">
        <title>Genomic Comparison of Insect Gut Symbionts from Divergent Burkholderia Subclades.</title>
        <authorList>
            <person name="Takeshita K."/>
            <person name="Kikuchi Y."/>
        </authorList>
    </citation>
    <scope>NUCLEOTIDE SEQUENCE [LARGE SCALE GENOMIC DNA]</scope>
    <source>
        <strain evidence="1 2">PGU16</strain>
    </source>
</reference>
<accession>A0A7I8BVM2</accession>
<protein>
    <submittedName>
        <fullName evidence="1">Uncharacterized protein</fullName>
    </submittedName>
</protein>